<evidence type="ECO:0000313" key="2">
    <source>
        <dbReference type="Proteomes" id="UP000366872"/>
    </source>
</evidence>
<accession>A0A6C2U0Q1</accession>
<dbReference type="EMBL" id="CAAHFG010000001">
    <property type="protein sequence ID" value="VGO13530.1"/>
    <property type="molecule type" value="Genomic_DNA"/>
</dbReference>
<dbReference type="InterPro" id="IPR017853">
    <property type="entry name" value="GH"/>
</dbReference>
<evidence type="ECO:0000313" key="1">
    <source>
        <dbReference type="EMBL" id="VGO13530.1"/>
    </source>
</evidence>
<dbReference type="SUPFAM" id="SSF51445">
    <property type="entry name" value="(Trans)glycosidases"/>
    <property type="match status" value="1"/>
</dbReference>
<protein>
    <recommendedName>
        <fullName evidence="3">Glycoside hydrolase family 5 domain-containing protein</fullName>
    </recommendedName>
</protein>
<dbReference type="Proteomes" id="UP000366872">
    <property type="component" value="Unassembled WGS sequence"/>
</dbReference>
<sequence length="413" mass="47263">MSALIARAEMKPLERIAVNPGINGAEFVLKDSGKPFFVKGFNYVRLEQGHSTFDAATDSTEAHYEPERAEAMFQTLEKHGYNTVRVFIIGRSKANPGIGGNYDTTQGNYEPYMDNVLDFLRRATRHGIRVFPTFGDGELPRNAYYYDRFRKTGNNKNVMILTQEGIKARIEFITSFLAYVKEKEPALLPTLLGLQCQNEAYLKADAWPFSETEGEFKAANGKHYDLSDTKERQALMDDGYRFYHQCMVRAVKAIDPDMLVAEGVFVPRAVGKDYETDAGLWPGRFKDERYPPTLTALGDGPLDFLDVHFYRGNTKESVERAFENNLASTGLFDREMKNIRMKKPLIMGEFGAFDHVEKTFEEAVDNMVIVRDLALQANVNGMLYWTYDCLEQKRLWHATDDWELFFSKMGTFE</sequence>
<name>A0A6C2U0Q1_PONDE</name>
<reference evidence="1 2" key="1">
    <citation type="submission" date="2019-04" db="EMBL/GenBank/DDBJ databases">
        <authorList>
            <person name="Van Vliet M D."/>
        </authorList>
    </citation>
    <scope>NUCLEOTIDE SEQUENCE [LARGE SCALE GENOMIC DNA]</scope>
    <source>
        <strain evidence="1 2">F1</strain>
    </source>
</reference>
<dbReference type="AlphaFoldDB" id="A0A6C2U0Q1"/>
<keyword evidence="2" id="KW-1185">Reference proteome</keyword>
<dbReference type="Gene3D" id="3.20.20.80">
    <property type="entry name" value="Glycosidases"/>
    <property type="match status" value="1"/>
</dbReference>
<organism evidence="1 2">
    <name type="scientific">Pontiella desulfatans</name>
    <dbReference type="NCBI Taxonomy" id="2750659"/>
    <lineage>
        <taxon>Bacteria</taxon>
        <taxon>Pseudomonadati</taxon>
        <taxon>Kiritimatiellota</taxon>
        <taxon>Kiritimatiellia</taxon>
        <taxon>Kiritimatiellales</taxon>
        <taxon>Pontiellaceae</taxon>
        <taxon>Pontiella</taxon>
    </lineage>
</organism>
<gene>
    <name evidence="1" type="ORF">PDESU_02087</name>
</gene>
<evidence type="ECO:0008006" key="3">
    <source>
        <dbReference type="Google" id="ProtNLM"/>
    </source>
</evidence>
<dbReference type="RefSeq" id="WP_136079098.1">
    <property type="nucleotide sequence ID" value="NZ_CAAHFG010000001.1"/>
</dbReference>
<proteinExistence type="predicted"/>